<name>A0ABQ3LFW3_9SPHN</name>
<proteinExistence type="predicted"/>
<protein>
    <submittedName>
        <fullName evidence="3">Uncharacterized protein</fullName>
    </submittedName>
</protein>
<keyword evidence="2" id="KW-1133">Transmembrane helix</keyword>
<feature type="compositionally biased region" description="Low complexity" evidence="1">
    <location>
        <begin position="179"/>
        <end position="191"/>
    </location>
</feature>
<sequence>MPDPSPSEIALKRRDMQAMLSFIQGARIVSMARETAVSQIQAWLLGRFWWSLVSTAIAITTICAASALWTGIAANRGFLCGIVLLLLMARVGALISIGRRIKDEDIGQSVGADAIYALATLGSGINGLAIALMSSNAFGLVMYALFASGLPSAVGLTGGIAPTFRLTLEALRTKMHVDQAAADDQQQRARACGATLGNPPAPEEQAAQTAAAATTSSVEPPADNAAESNATTADGDSAAPDNAAASPTPTPAVSATPDPAADCARQKRLADLSTIDARSSENAYLTASAMPPRTGSTGDAGQQPILSALKNGLGLAEQSDLFKLFIWAFIAGFAETLVPDMLDALAKRGEKSKEKS</sequence>
<feature type="transmembrane region" description="Helical" evidence="2">
    <location>
        <begin position="76"/>
        <end position="98"/>
    </location>
</feature>
<evidence type="ECO:0000256" key="1">
    <source>
        <dbReference type="SAM" id="MobiDB-lite"/>
    </source>
</evidence>
<feature type="transmembrane region" description="Helical" evidence="2">
    <location>
        <begin position="48"/>
        <end position="70"/>
    </location>
</feature>
<dbReference type="Proteomes" id="UP000652430">
    <property type="component" value="Unassembled WGS sequence"/>
</dbReference>
<evidence type="ECO:0000313" key="3">
    <source>
        <dbReference type="EMBL" id="GHH12653.1"/>
    </source>
</evidence>
<keyword evidence="4" id="KW-1185">Reference proteome</keyword>
<comment type="caution">
    <text evidence="3">The sequence shown here is derived from an EMBL/GenBank/DDBJ whole genome shotgun (WGS) entry which is preliminary data.</text>
</comment>
<feature type="region of interest" description="Disordered" evidence="1">
    <location>
        <begin position="179"/>
        <end position="262"/>
    </location>
</feature>
<reference evidence="4" key="1">
    <citation type="journal article" date="2019" name="Int. J. Syst. Evol. Microbiol.">
        <title>The Global Catalogue of Microorganisms (GCM) 10K type strain sequencing project: providing services to taxonomists for standard genome sequencing and annotation.</title>
        <authorList>
            <consortium name="The Broad Institute Genomics Platform"/>
            <consortium name="The Broad Institute Genome Sequencing Center for Infectious Disease"/>
            <person name="Wu L."/>
            <person name="Ma J."/>
        </authorList>
    </citation>
    <scope>NUCLEOTIDE SEQUENCE [LARGE SCALE GENOMIC DNA]</scope>
    <source>
        <strain evidence="4">CGMCC 1.8957</strain>
    </source>
</reference>
<accession>A0ABQ3LFW3</accession>
<feature type="compositionally biased region" description="Low complexity" evidence="1">
    <location>
        <begin position="233"/>
        <end position="262"/>
    </location>
</feature>
<keyword evidence="2" id="KW-0812">Transmembrane</keyword>
<dbReference type="RefSeq" id="WP_189675518.1">
    <property type="nucleotide sequence ID" value="NZ_BNAQ01000001.1"/>
</dbReference>
<feature type="transmembrane region" description="Helical" evidence="2">
    <location>
        <begin position="140"/>
        <end position="164"/>
    </location>
</feature>
<gene>
    <name evidence="3" type="ORF">GCM10008023_13110</name>
</gene>
<keyword evidence="2" id="KW-0472">Membrane</keyword>
<evidence type="ECO:0000313" key="4">
    <source>
        <dbReference type="Proteomes" id="UP000652430"/>
    </source>
</evidence>
<evidence type="ECO:0000256" key="2">
    <source>
        <dbReference type="SAM" id="Phobius"/>
    </source>
</evidence>
<organism evidence="3 4">
    <name type="scientific">Sphingomonas glacialis</name>
    <dbReference type="NCBI Taxonomy" id="658225"/>
    <lineage>
        <taxon>Bacteria</taxon>
        <taxon>Pseudomonadati</taxon>
        <taxon>Pseudomonadota</taxon>
        <taxon>Alphaproteobacteria</taxon>
        <taxon>Sphingomonadales</taxon>
        <taxon>Sphingomonadaceae</taxon>
        <taxon>Sphingomonas</taxon>
    </lineage>
</organism>
<feature type="compositionally biased region" description="Low complexity" evidence="1">
    <location>
        <begin position="203"/>
        <end position="222"/>
    </location>
</feature>
<dbReference type="EMBL" id="BNAQ01000001">
    <property type="protein sequence ID" value="GHH12653.1"/>
    <property type="molecule type" value="Genomic_DNA"/>
</dbReference>
<feature type="transmembrane region" description="Helical" evidence="2">
    <location>
        <begin position="110"/>
        <end position="134"/>
    </location>
</feature>